<evidence type="ECO:0000313" key="5">
    <source>
        <dbReference type="EMBL" id="MBK1703011.1"/>
    </source>
</evidence>
<dbReference type="GO" id="GO:0046872">
    <property type="term" value="F:metal ion binding"/>
    <property type="evidence" value="ECO:0007669"/>
    <property type="project" value="UniProtKB-KW"/>
</dbReference>
<dbReference type="PIRSF" id="PIRSF002825">
    <property type="entry name" value="CfbpA"/>
    <property type="match status" value="1"/>
</dbReference>
<evidence type="ECO:0000256" key="3">
    <source>
        <dbReference type="PIRSR" id="PIRSR002825-1"/>
    </source>
</evidence>
<dbReference type="PANTHER" id="PTHR30006">
    <property type="entry name" value="THIAMINE-BINDING PERIPLASMIC PROTEIN-RELATED"/>
    <property type="match status" value="1"/>
</dbReference>
<feature type="binding site" evidence="3">
    <location>
        <position position="219"/>
    </location>
    <ligand>
        <name>Fe cation</name>
        <dbReference type="ChEBI" id="CHEBI:24875"/>
    </ligand>
</feature>
<gene>
    <name evidence="5" type="ORF">CKO40_00195</name>
</gene>
<dbReference type="SUPFAM" id="SSF53850">
    <property type="entry name" value="Periplasmic binding protein-like II"/>
    <property type="match status" value="1"/>
</dbReference>
<feature type="chain" id="PRO_5042565688" description="Iron(III) transport system substrate-binding protein" evidence="4">
    <location>
        <begin position="24"/>
        <end position="348"/>
    </location>
</feature>
<evidence type="ECO:0000256" key="1">
    <source>
        <dbReference type="ARBA" id="ARBA00008520"/>
    </source>
</evidence>
<dbReference type="PANTHER" id="PTHR30006:SF15">
    <property type="entry name" value="IRON-UTILIZATION PERIPLASMIC PROTEIN"/>
    <property type="match status" value="1"/>
</dbReference>
<keyword evidence="3" id="KW-0408">Iron</keyword>
<dbReference type="EMBL" id="NRSJ01000001">
    <property type="protein sequence ID" value="MBK1703011.1"/>
    <property type="molecule type" value="Genomic_DNA"/>
</dbReference>
<dbReference type="InterPro" id="IPR026045">
    <property type="entry name" value="Ferric-bd"/>
</dbReference>
<reference evidence="5" key="2">
    <citation type="journal article" date="2020" name="Microorganisms">
        <title>Osmotic Adaptation and Compatible Solute Biosynthesis of Phototrophic Bacteria as Revealed from Genome Analyses.</title>
        <authorList>
            <person name="Imhoff J.F."/>
            <person name="Rahn T."/>
            <person name="Kunzel S."/>
            <person name="Keller A."/>
            <person name="Neulinger S.C."/>
        </authorList>
    </citation>
    <scope>NUCLEOTIDE SEQUENCE</scope>
    <source>
        <strain evidence="5">DSM 11080</strain>
    </source>
</reference>
<keyword evidence="2 4" id="KW-0732">Signal</keyword>
<name>A0AAJ0X7F9_9GAMM</name>
<keyword evidence="6" id="KW-1185">Reference proteome</keyword>
<accession>A0AAJ0X7F9</accession>
<reference evidence="5" key="1">
    <citation type="submission" date="2017-08" db="EMBL/GenBank/DDBJ databases">
        <authorList>
            <person name="Imhoff J.F."/>
            <person name="Rahn T."/>
            <person name="Kuenzel S."/>
            <person name="Neulinger S.C."/>
        </authorList>
    </citation>
    <scope>NUCLEOTIDE SEQUENCE</scope>
    <source>
        <strain evidence="5">DSM 11080</strain>
    </source>
</reference>
<dbReference type="Pfam" id="PF13343">
    <property type="entry name" value="SBP_bac_6"/>
    <property type="match status" value="1"/>
</dbReference>
<proteinExistence type="inferred from homology"/>
<feature type="binding site" evidence="3">
    <location>
        <position position="220"/>
    </location>
    <ligand>
        <name>Fe cation</name>
        <dbReference type="ChEBI" id="CHEBI:24875"/>
    </ligand>
</feature>
<comment type="similarity">
    <text evidence="1">Belongs to the bacterial solute-binding protein 1 family.</text>
</comment>
<evidence type="ECO:0000256" key="2">
    <source>
        <dbReference type="ARBA" id="ARBA00022729"/>
    </source>
</evidence>
<evidence type="ECO:0000313" key="6">
    <source>
        <dbReference type="Proteomes" id="UP001296776"/>
    </source>
</evidence>
<comment type="caution">
    <text evidence="5">The sequence shown here is derived from an EMBL/GenBank/DDBJ whole genome shotgun (WGS) entry which is preliminary data.</text>
</comment>
<protein>
    <recommendedName>
        <fullName evidence="7">Iron(III) transport system substrate-binding protein</fullName>
    </recommendedName>
</protein>
<dbReference type="AlphaFoldDB" id="A0AAJ0X7F9"/>
<dbReference type="Gene3D" id="3.40.190.10">
    <property type="entry name" value="Periplasmic binding protein-like II"/>
    <property type="match status" value="2"/>
</dbReference>
<dbReference type="GO" id="GO:0030288">
    <property type="term" value="C:outer membrane-bounded periplasmic space"/>
    <property type="evidence" value="ECO:0007669"/>
    <property type="project" value="TreeGrafter"/>
</dbReference>
<organism evidence="5 6">
    <name type="scientific">Halochromatium glycolicum</name>
    <dbReference type="NCBI Taxonomy" id="85075"/>
    <lineage>
        <taxon>Bacteria</taxon>
        <taxon>Pseudomonadati</taxon>
        <taxon>Pseudomonadota</taxon>
        <taxon>Gammaproteobacteria</taxon>
        <taxon>Chromatiales</taxon>
        <taxon>Chromatiaceae</taxon>
        <taxon>Halochromatium</taxon>
    </lineage>
</organism>
<dbReference type="Proteomes" id="UP001296776">
    <property type="component" value="Unassembled WGS sequence"/>
</dbReference>
<evidence type="ECO:0008006" key="7">
    <source>
        <dbReference type="Google" id="ProtNLM"/>
    </source>
</evidence>
<feature type="signal peptide" evidence="4">
    <location>
        <begin position="1"/>
        <end position="23"/>
    </location>
</feature>
<evidence type="ECO:0000256" key="4">
    <source>
        <dbReference type="SAM" id="SignalP"/>
    </source>
</evidence>
<keyword evidence="3" id="KW-0479">Metal-binding</keyword>
<sequence length="348" mass="38889">MMLIQRLLPIVALTFGIAFAAQAADTTVRVISDRTPSHLEPLFEYYRTLTGVEIESAFVDKGLIARLQSRPTEADLIITKTADILEEAKQQRLLRPFDSSTIAAELPARFRDADDAYITLSYRPRVIFASKERVEPDSIETYADLTDPEWRGRICIRSGYHNYNLSLLSQMAEDQGLPAARAFIMGLHANLARRPKGNDRAQVRAIYEGECDLSLGNSYYMPIMLANPEQRAWGKATYLIFPNQESGGSYIMRGGAALTTANRNVPAATQLLEFLVSNAGQEFIVNTTFEYPVRDDVEMLDSLRALGNRQEGIEGGRFKANFIPLDAIAAHRDAIVTILDEVDFDSDR</sequence>